<keyword evidence="1" id="KW-0472">Membrane</keyword>
<feature type="transmembrane region" description="Helical" evidence="1">
    <location>
        <begin position="45"/>
        <end position="66"/>
    </location>
</feature>
<feature type="transmembrane region" description="Helical" evidence="1">
    <location>
        <begin position="270"/>
        <end position="291"/>
    </location>
</feature>
<evidence type="ECO:0000313" key="3">
    <source>
        <dbReference type="Proteomes" id="UP001629953"/>
    </source>
</evidence>
<feature type="transmembrane region" description="Helical" evidence="1">
    <location>
        <begin position="16"/>
        <end position="39"/>
    </location>
</feature>
<feature type="transmembrane region" description="Helical" evidence="1">
    <location>
        <begin position="199"/>
        <end position="222"/>
    </location>
</feature>
<accession>A0ABW9G5P9</accession>
<feature type="transmembrane region" description="Helical" evidence="1">
    <location>
        <begin position="297"/>
        <end position="319"/>
    </location>
</feature>
<keyword evidence="1" id="KW-0812">Transmembrane</keyword>
<evidence type="ECO:0000313" key="2">
    <source>
        <dbReference type="EMBL" id="MFM2484704.1"/>
    </source>
</evidence>
<organism evidence="2 3">
    <name type="scientific">Celerinatantimonas yamalensis</name>
    <dbReference type="NCBI Taxonomy" id="559956"/>
    <lineage>
        <taxon>Bacteria</taxon>
        <taxon>Pseudomonadati</taxon>
        <taxon>Pseudomonadota</taxon>
        <taxon>Gammaproteobacteria</taxon>
        <taxon>Celerinatantimonadaceae</taxon>
        <taxon>Celerinatantimonas</taxon>
    </lineage>
</organism>
<comment type="caution">
    <text evidence="2">The sequence shown here is derived from an EMBL/GenBank/DDBJ whole genome shotgun (WGS) entry which is preliminary data.</text>
</comment>
<dbReference type="EMBL" id="JBEQCT010000002">
    <property type="protein sequence ID" value="MFM2484704.1"/>
    <property type="molecule type" value="Genomic_DNA"/>
</dbReference>
<dbReference type="Proteomes" id="UP001629953">
    <property type="component" value="Unassembled WGS sequence"/>
</dbReference>
<dbReference type="SUPFAM" id="SSF103481">
    <property type="entry name" value="Multidrug resistance efflux transporter EmrE"/>
    <property type="match status" value="1"/>
</dbReference>
<feature type="transmembrane region" description="Helical" evidence="1">
    <location>
        <begin position="242"/>
        <end position="263"/>
    </location>
</feature>
<keyword evidence="3" id="KW-1185">Reference proteome</keyword>
<feature type="transmembrane region" description="Helical" evidence="1">
    <location>
        <begin position="167"/>
        <end position="187"/>
    </location>
</feature>
<evidence type="ECO:0000256" key="1">
    <source>
        <dbReference type="SAM" id="Phobius"/>
    </source>
</evidence>
<name>A0ABW9G5P9_9GAMM</name>
<proteinExistence type="predicted"/>
<feature type="transmembrane region" description="Helical" evidence="1">
    <location>
        <begin position="103"/>
        <end position="124"/>
    </location>
</feature>
<sequence length="331" mass="36447">MNNDRKMLYQNKMANYAIGISAALFATGVWSLNFIIPFVIGRYSIFDFALFRFVISGCVGAIVLVLRRDRIYRMGIKDMAVIAWLSLTGYVGFFLLVSSSAMLAGPVIAPAILSLVPVVLSISGNLYQGSVAWRSFFIPLFFIATGLIVLNGYDYTMHRGYQLLPPYMGMLCAMGAVILWTCFGLFNQNALENRPTMDSSVWSAMLLVASAVEIVLFFPIGSSMGLFEIPTLGLSWSSAHSLWLWGVSLAFLSSVGGVWAWTIASRRLPVALSAQLVVFETIFGICFGLITQSRLPSFIDIGGIVLLIVGVVMATRVFYMSHSYTQIKHVE</sequence>
<dbReference type="InterPro" id="IPR037185">
    <property type="entry name" value="EmrE-like"/>
</dbReference>
<gene>
    <name evidence="2" type="ORF">ABUE30_06445</name>
</gene>
<protein>
    <submittedName>
        <fullName evidence="2">DMT family transporter</fullName>
    </submittedName>
</protein>
<feature type="transmembrane region" description="Helical" evidence="1">
    <location>
        <begin position="78"/>
        <end position="97"/>
    </location>
</feature>
<dbReference type="RefSeq" id="WP_408622890.1">
    <property type="nucleotide sequence ID" value="NZ_JBEQCT010000002.1"/>
</dbReference>
<keyword evidence="1" id="KW-1133">Transmembrane helix</keyword>
<feature type="transmembrane region" description="Helical" evidence="1">
    <location>
        <begin position="136"/>
        <end position="155"/>
    </location>
</feature>
<reference evidence="2 3" key="1">
    <citation type="journal article" date="2013" name="Int. J. Syst. Evol. Microbiol.">
        <title>Celerinatantimonas yamalensis sp. nov., a cold-adapted diazotrophic bacterium from a cold permafrost brine.</title>
        <authorList>
            <person name="Shcherbakova V."/>
            <person name="Chuvilskaya N."/>
            <person name="Rivkina E."/>
            <person name="Demidov N."/>
            <person name="Uchaeva V."/>
            <person name="Suetin S."/>
            <person name="Suzina N."/>
            <person name="Gilichinsky D."/>
        </authorList>
    </citation>
    <scope>NUCLEOTIDE SEQUENCE [LARGE SCALE GENOMIC DNA]</scope>
    <source>
        <strain evidence="2 3">C7</strain>
    </source>
</reference>